<gene>
    <name evidence="7" type="ORF">D6B99_10525</name>
</gene>
<feature type="transmembrane region" description="Helical" evidence="6">
    <location>
        <begin position="395"/>
        <end position="415"/>
    </location>
</feature>
<evidence type="ECO:0000256" key="1">
    <source>
        <dbReference type="ARBA" id="ARBA00004651"/>
    </source>
</evidence>
<feature type="transmembrane region" description="Helical" evidence="6">
    <location>
        <begin position="119"/>
        <end position="138"/>
    </location>
</feature>
<feature type="transmembrane region" description="Helical" evidence="6">
    <location>
        <begin position="339"/>
        <end position="358"/>
    </location>
</feature>
<feature type="transmembrane region" description="Helical" evidence="6">
    <location>
        <begin position="255"/>
        <end position="275"/>
    </location>
</feature>
<keyword evidence="4 6" id="KW-1133">Transmembrane helix</keyword>
<sequence>MKKNIIANIVGKGWSLISNFVFIPLYIYFLGIQSYSIISFTLIIVGLMAMLDAGMTATLSREFAIKTNSKKDLVKILSTLETCYFFIAIIIIGLIYSFAGVIAKNMLNDTKYSNIELIFYLRIIGIGVAFQMLAQFYMGGLLGLEKQVKANFYQILWSIARNALVIIPIYYFRSLSAFFLWQISCTIIYAVTLRMVLIRNISRDLPFFIKPRIDNKVIKRVWKFAAGMLLISLVASVNTQLDKLTISKVLPIDQLGYYTIAMTLTYILMTLINPVDIAIRPRFTALFSENKLQDVLLLYNKLILFISIVIFSIAAILFFNSKEIILIWMRKESIVDKSYMYVPVLTLGMCALTSNLLPFNICLSLGKTKLNNIVGIFSLFLTIPGYWIFTRKYGALGAAVTWTTVQIIITPIYFYYVNKFYIKDKHGFKTFLQKIIYPGLVAFGLGFIFSRIPFSKSIVLVIFQLAFSAFIILFILLKCFLAKADISGYLGLFKFQKK</sequence>
<keyword evidence="2" id="KW-1003">Cell membrane</keyword>
<evidence type="ECO:0000313" key="7">
    <source>
        <dbReference type="EMBL" id="AYD47987.1"/>
    </source>
</evidence>
<feature type="transmembrane region" description="Helical" evidence="6">
    <location>
        <begin position="435"/>
        <end position="452"/>
    </location>
</feature>
<dbReference type="PANTHER" id="PTHR30250">
    <property type="entry name" value="PST FAMILY PREDICTED COLANIC ACID TRANSPORTER"/>
    <property type="match status" value="1"/>
</dbReference>
<dbReference type="KEGG" id="ark:D6B99_10525"/>
<feature type="transmembrane region" description="Helical" evidence="6">
    <location>
        <begin position="370"/>
        <end position="389"/>
    </location>
</feature>
<proteinExistence type="predicted"/>
<keyword evidence="8" id="KW-1185">Reference proteome</keyword>
<feature type="transmembrane region" description="Helical" evidence="6">
    <location>
        <begin position="12"/>
        <end position="29"/>
    </location>
</feature>
<keyword evidence="5 6" id="KW-0472">Membrane</keyword>
<dbReference type="GO" id="GO:0005886">
    <property type="term" value="C:plasma membrane"/>
    <property type="evidence" value="ECO:0007669"/>
    <property type="project" value="UniProtKB-SubCell"/>
</dbReference>
<name>A0A386HPW5_9BACT</name>
<protein>
    <recommendedName>
        <fullName evidence="9">Polysaccharide biosynthesis protein C-terminal domain-containing protein</fullName>
    </recommendedName>
</protein>
<evidence type="ECO:0000256" key="3">
    <source>
        <dbReference type="ARBA" id="ARBA00022692"/>
    </source>
</evidence>
<feature type="transmembrane region" description="Helical" evidence="6">
    <location>
        <begin position="178"/>
        <end position="197"/>
    </location>
</feature>
<evidence type="ECO:0000256" key="5">
    <source>
        <dbReference type="ARBA" id="ARBA00023136"/>
    </source>
</evidence>
<dbReference type="EMBL" id="CP032489">
    <property type="protein sequence ID" value="AYD47987.1"/>
    <property type="molecule type" value="Genomic_DNA"/>
</dbReference>
<evidence type="ECO:0000313" key="8">
    <source>
        <dbReference type="Proteomes" id="UP000266118"/>
    </source>
</evidence>
<dbReference type="PANTHER" id="PTHR30250:SF11">
    <property type="entry name" value="O-ANTIGEN TRANSPORTER-RELATED"/>
    <property type="match status" value="1"/>
</dbReference>
<reference evidence="7 8" key="1">
    <citation type="submission" date="2018-09" db="EMBL/GenBank/DDBJ databases">
        <title>Arachidicoccus sp. nov., a bacterium isolated from soil.</title>
        <authorList>
            <person name="Weon H.-Y."/>
            <person name="Kwon S.-W."/>
            <person name="Lee S.A."/>
        </authorList>
    </citation>
    <scope>NUCLEOTIDE SEQUENCE [LARGE SCALE GENOMIC DNA]</scope>
    <source>
        <strain evidence="7 8">KIS59-12</strain>
    </source>
</reference>
<feature type="transmembrane region" description="Helical" evidence="6">
    <location>
        <begin position="217"/>
        <end position="235"/>
    </location>
</feature>
<evidence type="ECO:0000256" key="4">
    <source>
        <dbReference type="ARBA" id="ARBA00022989"/>
    </source>
</evidence>
<dbReference type="RefSeq" id="WP_119987979.1">
    <property type="nucleotide sequence ID" value="NZ_CP032489.1"/>
</dbReference>
<feature type="transmembrane region" description="Helical" evidence="6">
    <location>
        <begin position="76"/>
        <end position="99"/>
    </location>
</feature>
<evidence type="ECO:0008006" key="9">
    <source>
        <dbReference type="Google" id="ProtNLM"/>
    </source>
</evidence>
<dbReference type="AlphaFoldDB" id="A0A386HPW5"/>
<feature type="transmembrane region" description="Helical" evidence="6">
    <location>
        <begin position="150"/>
        <end position="172"/>
    </location>
</feature>
<dbReference type="InterPro" id="IPR050833">
    <property type="entry name" value="Poly_Biosynth_Transport"/>
</dbReference>
<accession>A0A386HPW5</accession>
<feature type="transmembrane region" description="Helical" evidence="6">
    <location>
        <begin position="296"/>
        <end position="319"/>
    </location>
</feature>
<feature type="transmembrane region" description="Helical" evidence="6">
    <location>
        <begin position="458"/>
        <end position="477"/>
    </location>
</feature>
<dbReference type="Proteomes" id="UP000266118">
    <property type="component" value="Chromosome"/>
</dbReference>
<comment type="subcellular location">
    <subcellularLocation>
        <location evidence="1">Cell membrane</location>
        <topology evidence="1">Multi-pass membrane protein</topology>
    </subcellularLocation>
</comment>
<evidence type="ECO:0000256" key="2">
    <source>
        <dbReference type="ARBA" id="ARBA00022475"/>
    </source>
</evidence>
<organism evidence="7 8">
    <name type="scientific">Arachidicoccus soli</name>
    <dbReference type="NCBI Taxonomy" id="2341117"/>
    <lineage>
        <taxon>Bacteria</taxon>
        <taxon>Pseudomonadati</taxon>
        <taxon>Bacteroidota</taxon>
        <taxon>Chitinophagia</taxon>
        <taxon>Chitinophagales</taxon>
        <taxon>Chitinophagaceae</taxon>
        <taxon>Arachidicoccus</taxon>
    </lineage>
</organism>
<dbReference type="OrthoDB" id="653189at2"/>
<evidence type="ECO:0000256" key="6">
    <source>
        <dbReference type="SAM" id="Phobius"/>
    </source>
</evidence>
<feature type="transmembrane region" description="Helical" evidence="6">
    <location>
        <begin position="35"/>
        <end position="55"/>
    </location>
</feature>
<keyword evidence="3 6" id="KW-0812">Transmembrane</keyword>
<dbReference type="Pfam" id="PF13440">
    <property type="entry name" value="Polysacc_synt_3"/>
    <property type="match status" value="1"/>
</dbReference>